<protein>
    <recommendedName>
        <fullName evidence="5">Glycosyltransferase subfamily 4-like N-terminal domain-containing protein</fullName>
    </recommendedName>
</protein>
<evidence type="ECO:0008006" key="5">
    <source>
        <dbReference type="Google" id="ProtNLM"/>
    </source>
</evidence>
<dbReference type="RefSeq" id="WP_070125194.1">
    <property type="nucleotide sequence ID" value="NZ_MDHN01000020.1"/>
</dbReference>
<dbReference type="AlphaFoldDB" id="A0A1E7ZC10"/>
<feature type="domain" description="Glycosyl transferase family 1" evidence="1">
    <location>
        <begin position="205"/>
        <end position="375"/>
    </location>
</feature>
<evidence type="ECO:0000259" key="1">
    <source>
        <dbReference type="Pfam" id="PF00534"/>
    </source>
</evidence>
<keyword evidence="4" id="KW-1185">Reference proteome</keyword>
<dbReference type="InterPro" id="IPR001296">
    <property type="entry name" value="Glyco_trans_1"/>
</dbReference>
<dbReference type="Gene3D" id="3.40.50.2000">
    <property type="entry name" value="Glycogen Phosphorylase B"/>
    <property type="match status" value="2"/>
</dbReference>
<evidence type="ECO:0000313" key="3">
    <source>
        <dbReference type="EMBL" id="OFC71056.1"/>
    </source>
</evidence>
<dbReference type="STRING" id="1656094.BFC18_10095"/>
<gene>
    <name evidence="3" type="ORF">BFC18_10095</name>
</gene>
<dbReference type="InterPro" id="IPR028098">
    <property type="entry name" value="Glyco_trans_4-like_N"/>
</dbReference>
<dbReference type="SUPFAM" id="SSF53756">
    <property type="entry name" value="UDP-Glycosyltransferase/glycogen phosphorylase"/>
    <property type="match status" value="1"/>
</dbReference>
<evidence type="ECO:0000313" key="4">
    <source>
        <dbReference type="Proteomes" id="UP000175691"/>
    </source>
</evidence>
<accession>A0A1E7ZC10</accession>
<feature type="domain" description="Glycosyltransferase subfamily 4-like N-terminal" evidence="2">
    <location>
        <begin position="25"/>
        <end position="197"/>
    </location>
</feature>
<dbReference type="Pfam" id="PF00534">
    <property type="entry name" value="Glycos_transf_1"/>
    <property type="match status" value="1"/>
</dbReference>
<dbReference type="CDD" id="cd03801">
    <property type="entry name" value="GT4_PimA-like"/>
    <property type="match status" value="1"/>
</dbReference>
<sequence>MDESVKHKVVMVAACPFPANHGSPASIREMSEALVEQGHEVHILTYPIKEDIPVTGPKIHRVSFPFLNKKRVKVGPALEKFVYDPLMVFRLIWLIWKYKIDVIHAHNYEGALIGWLAKLVTRKPMLYNAVNNMVDELVTYDFIWSKGFAMKLARLLDKTIPFTGDYVTAVSDSLKDYLVKLGVKKEKIQVLPAGVNPGMFETNDKSTLRQKYGYGDDDNIVIYTGSLDAFQRIDYLLEATAVIKPKLDNLRLILAANIVNPKDLETIKTKIAELDIGDITDIVEGLKLEKLPDYLALADVATLPRTDCPGHPVKILNYMCGNIPIAGFTGAAKGLHHMKNAVLAEDHNIEQFAESIEWLLNRPAMAEKIATEARRTLGSLYEWDVLAQGIAVIYQMLRSGDYESLQPELKRYIRQSYQPRFWENRQMDADALPADIREQRKGERRQNVVRIDFIERRRVVDAE</sequence>
<comment type="caution">
    <text evidence="3">The sequence shown here is derived from an EMBL/GenBank/DDBJ whole genome shotgun (WGS) entry which is preliminary data.</text>
</comment>
<dbReference type="GO" id="GO:0016758">
    <property type="term" value="F:hexosyltransferase activity"/>
    <property type="evidence" value="ECO:0007669"/>
    <property type="project" value="TreeGrafter"/>
</dbReference>
<dbReference type="EMBL" id="MDHN01000020">
    <property type="protein sequence ID" value="OFC71056.1"/>
    <property type="molecule type" value="Genomic_DNA"/>
</dbReference>
<dbReference type="Pfam" id="PF13439">
    <property type="entry name" value="Glyco_transf_4"/>
    <property type="match status" value="1"/>
</dbReference>
<dbReference type="OrthoDB" id="9777346at2"/>
<reference evidence="3 4" key="1">
    <citation type="submission" date="2016-08" db="EMBL/GenBank/DDBJ databases">
        <authorList>
            <person name="Seilhamer J.J."/>
        </authorList>
    </citation>
    <scope>NUCLEOTIDE SEQUENCE [LARGE SCALE GENOMIC DNA]</scope>
    <source>
        <strain evidence="3 4">KCTC 42603</strain>
    </source>
</reference>
<dbReference type="PANTHER" id="PTHR45947">
    <property type="entry name" value="SULFOQUINOVOSYL TRANSFERASE SQD2"/>
    <property type="match status" value="1"/>
</dbReference>
<organism evidence="3 4">
    <name type="scientific">Alteromonas confluentis</name>
    <dbReference type="NCBI Taxonomy" id="1656094"/>
    <lineage>
        <taxon>Bacteria</taxon>
        <taxon>Pseudomonadati</taxon>
        <taxon>Pseudomonadota</taxon>
        <taxon>Gammaproteobacteria</taxon>
        <taxon>Alteromonadales</taxon>
        <taxon>Alteromonadaceae</taxon>
        <taxon>Alteromonas/Salinimonas group</taxon>
        <taxon>Alteromonas</taxon>
    </lineage>
</organism>
<dbReference type="InterPro" id="IPR050194">
    <property type="entry name" value="Glycosyltransferase_grp1"/>
</dbReference>
<name>A0A1E7ZC10_9ALTE</name>
<proteinExistence type="predicted"/>
<dbReference type="PANTHER" id="PTHR45947:SF3">
    <property type="entry name" value="SULFOQUINOVOSYL TRANSFERASE SQD2"/>
    <property type="match status" value="1"/>
</dbReference>
<evidence type="ECO:0000259" key="2">
    <source>
        <dbReference type="Pfam" id="PF13439"/>
    </source>
</evidence>
<dbReference type="Proteomes" id="UP000175691">
    <property type="component" value="Unassembled WGS sequence"/>
</dbReference>